<dbReference type="AlphaFoldDB" id="A0A2N3L473"/>
<dbReference type="RefSeq" id="WP_101303783.1">
    <property type="nucleotide sequence ID" value="NZ_NXGX01000006.1"/>
</dbReference>
<sequence>MFSDDAIKLLRNLPSEMDEVAPYAAYICDDIGMEKAEFLAHCRKFRDLGYARILMLVDLDDGTPKGSAYARTEKGDVFLTLSLGPGWKDAV</sequence>
<keyword evidence="2" id="KW-1185">Reference proteome</keyword>
<organism evidence="1 2">
    <name type="scientific">Thalassospira lohafexi</name>
    <dbReference type="NCBI Taxonomy" id="744227"/>
    <lineage>
        <taxon>Bacteria</taxon>
        <taxon>Pseudomonadati</taxon>
        <taxon>Pseudomonadota</taxon>
        <taxon>Alphaproteobacteria</taxon>
        <taxon>Rhodospirillales</taxon>
        <taxon>Thalassospiraceae</taxon>
        <taxon>Thalassospira</taxon>
    </lineage>
</organism>
<dbReference type="EMBL" id="NXGX01000006">
    <property type="protein sequence ID" value="PKR57490.1"/>
    <property type="molecule type" value="Genomic_DNA"/>
</dbReference>
<reference evidence="1 2" key="1">
    <citation type="submission" date="2017-09" db="EMBL/GenBank/DDBJ databases">
        <title>Biodiversity and function of Thalassospira species in the particle-attached aromatic-hydrocarbon-degrading consortia from the surface seawater of the China South Sea.</title>
        <authorList>
            <person name="Dong C."/>
            <person name="Lai Q."/>
            <person name="Shao Z."/>
        </authorList>
    </citation>
    <scope>NUCLEOTIDE SEQUENCE [LARGE SCALE GENOMIC DNA]</scope>
    <source>
        <strain evidence="1 2">139Z-12</strain>
    </source>
</reference>
<dbReference type="Proteomes" id="UP000233332">
    <property type="component" value="Unassembled WGS sequence"/>
</dbReference>
<protein>
    <submittedName>
        <fullName evidence="1">Uncharacterized protein</fullName>
    </submittedName>
</protein>
<evidence type="ECO:0000313" key="2">
    <source>
        <dbReference type="Proteomes" id="UP000233332"/>
    </source>
</evidence>
<gene>
    <name evidence="1" type="ORF">COO92_16240</name>
</gene>
<evidence type="ECO:0000313" key="1">
    <source>
        <dbReference type="EMBL" id="PKR57490.1"/>
    </source>
</evidence>
<name>A0A2N3L473_9PROT</name>
<comment type="caution">
    <text evidence="1">The sequence shown here is derived from an EMBL/GenBank/DDBJ whole genome shotgun (WGS) entry which is preliminary data.</text>
</comment>
<proteinExistence type="predicted"/>
<accession>A0A2N3L473</accession>